<dbReference type="GO" id="GO:0022900">
    <property type="term" value="P:electron transport chain"/>
    <property type="evidence" value="ECO:0007669"/>
    <property type="project" value="InterPro"/>
</dbReference>
<evidence type="ECO:0000256" key="3">
    <source>
        <dbReference type="ARBA" id="ARBA00022660"/>
    </source>
</evidence>
<protein>
    <recommendedName>
        <fullName evidence="9">NADH dehydrogenase [ubiquinone] iron-sulfur protein 4, mitochondrial</fullName>
    </recommendedName>
</protein>
<dbReference type="Pfam" id="PF04800">
    <property type="entry name" value="NDUS4"/>
    <property type="match status" value="1"/>
</dbReference>
<evidence type="ECO:0000256" key="8">
    <source>
        <dbReference type="ARBA" id="ARBA00023136"/>
    </source>
</evidence>
<evidence type="ECO:0000256" key="1">
    <source>
        <dbReference type="ARBA" id="ARBA00005882"/>
    </source>
</evidence>
<dbReference type="Gene3D" id="3.30.160.190">
    <property type="entry name" value="atu1810 like domain"/>
    <property type="match status" value="1"/>
</dbReference>
<keyword evidence="4 9" id="KW-0999">Mitochondrion inner membrane</keyword>
<gene>
    <name evidence="10" type="ORF">ZEAMMB73_Zm00001d021958</name>
</gene>
<dbReference type="EMBL" id="CM007650">
    <property type="protein sequence ID" value="ONM59161.1"/>
    <property type="molecule type" value="Genomic_DNA"/>
</dbReference>
<dbReference type="PANTHER" id="PTHR12219">
    <property type="entry name" value="NADH-UBIQUINONE OXIDOREDUCTASE"/>
    <property type="match status" value="1"/>
</dbReference>
<evidence type="ECO:0000256" key="9">
    <source>
        <dbReference type="RuleBase" id="RU367010"/>
    </source>
</evidence>
<keyword evidence="6 9" id="KW-0249">Electron transport</keyword>
<dbReference type="GO" id="GO:0005743">
    <property type="term" value="C:mitochondrial inner membrane"/>
    <property type="evidence" value="ECO:0007669"/>
    <property type="project" value="UniProtKB-SubCell"/>
</dbReference>
<keyword evidence="8 9" id="KW-0472">Membrane</keyword>
<keyword evidence="2 9" id="KW-0813">Transport</keyword>
<dbReference type="InterPro" id="IPR006885">
    <property type="entry name" value="NADH_UbQ_FeS_4_mit-like"/>
</dbReference>
<evidence type="ECO:0000313" key="10">
    <source>
        <dbReference type="EMBL" id="ONM59161.1"/>
    </source>
</evidence>
<organism evidence="10">
    <name type="scientific">Zea mays</name>
    <name type="common">Maize</name>
    <dbReference type="NCBI Taxonomy" id="4577"/>
    <lineage>
        <taxon>Eukaryota</taxon>
        <taxon>Viridiplantae</taxon>
        <taxon>Streptophyta</taxon>
        <taxon>Embryophyta</taxon>
        <taxon>Tracheophyta</taxon>
        <taxon>Spermatophyta</taxon>
        <taxon>Magnoliopsida</taxon>
        <taxon>Liliopsida</taxon>
        <taxon>Poales</taxon>
        <taxon>Poaceae</taxon>
        <taxon>PACMAD clade</taxon>
        <taxon>Panicoideae</taxon>
        <taxon>Andropogonodae</taxon>
        <taxon>Andropogoneae</taxon>
        <taxon>Tripsacinae</taxon>
        <taxon>Zea</taxon>
    </lineage>
</organism>
<reference evidence="10" key="1">
    <citation type="submission" date="2015-12" db="EMBL/GenBank/DDBJ databases">
        <title>Update maize B73 reference genome by single molecule sequencing technologies.</title>
        <authorList>
            <consortium name="Maize Genome Sequencing Project"/>
            <person name="Ware D."/>
        </authorList>
    </citation>
    <scope>NUCLEOTIDE SEQUENCE [LARGE SCALE GENOMIC DNA]</scope>
    <source>
        <tissue evidence="10">Seedling</tissue>
    </source>
</reference>
<keyword evidence="3 9" id="KW-0679">Respiratory chain</keyword>
<name>A0A1D6II42_MAIZE</name>
<dbReference type="SMR" id="A0A1D6II42"/>
<keyword evidence="5 9" id="KW-0809">Transit peptide</keyword>
<comment type="function">
    <text evidence="9">Accessory subunit of the mitochondrial membrane respiratory chain NADH dehydrogenase (Complex I), that is believed not to be involved in catalysis. Complex I functions in the transfer of electrons from NADH to the respiratory chain. The immediate electron acceptor for the enzyme is believed to be ubiquinone.</text>
</comment>
<proteinExistence type="inferred from homology"/>
<sequence length="217" mass="23889">MAAPLRRSLPSLGRALLTPAPARMLSAEASDALVEIKPGEIGMVSGIPEEHLRRKVTCCILLSRVFSCQMVDGVDDCGRLQRDTFWSQYGHTGSWDWIVVLDVIGEWASLCLLLQVFVMKMGSFFFTTGQLILVSCQVLIYSPARTASQQGSGKVGRWKINFLSTQKWENPLMGWTSTGDPYANVGEAGLTFDSAESAKAFAEKHGWNYVVGLLFSM</sequence>
<evidence type="ECO:0000256" key="2">
    <source>
        <dbReference type="ARBA" id="ARBA00022448"/>
    </source>
</evidence>
<dbReference type="InParanoid" id="A0A1D6II42"/>
<dbReference type="STRING" id="4577.A0A1D6II42"/>
<comment type="subcellular location">
    <subcellularLocation>
        <location evidence="9">Mitochondrion inner membrane</location>
        <topology evidence="9">Peripheral membrane protein</topology>
        <orientation evidence="9">Matrix side</orientation>
    </subcellularLocation>
</comment>
<dbReference type="InterPro" id="IPR038532">
    <property type="entry name" value="NDUFS4-like_sf"/>
</dbReference>
<dbReference type="FunFam" id="3.30.160.190:FF:000002">
    <property type="entry name" value="NADH dehydrogenase [ubiquinone] iron-sulfur protein 4"/>
    <property type="match status" value="1"/>
</dbReference>
<evidence type="ECO:0000256" key="5">
    <source>
        <dbReference type="ARBA" id="ARBA00022946"/>
    </source>
</evidence>
<comment type="similarity">
    <text evidence="1 9">Belongs to the complex I NDUFS4 subunit family.</text>
</comment>
<dbReference type="AlphaFoldDB" id="A0A1D6II42"/>
<keyword evidence="10" id="KW-0830">Ubiquinone</keyword>
<accession>A0A1D6II42</accession>
<evidence type="ECO:0000256" key="7">
    <source>
        <dbReference type="ARBA" id="ARBA00023128"/>
    </source>
</evidence>
<dbReference type="PANTHER" id="PTHR12219:SF8">
    <property type="entry name" value="NADH DEHYDROGENASE [UBIQUINONE] IRON-SULFUR PROTEIN 4, MITOCHONDRIAL"/>
    <property type="match status" value="1"/>
</dbReference>
<dbReference type="IntAct" id="A0A1D6II42">
    <property type="interactions" value="7"/>
</dbReference>
<evidence type="ECO:0000256" key="6">
    <source>
        <dbReference type="ARBA" id="ARBA00022982"/>
    </source>
</evidence>
<keyword evidence="7 9" id="KW-0496">Mitochondrion</keyword>
<evidence type="ECO:0000256" key="4">
    <source>
        <dbReference type="ARBA" id="ARBA00022792"/>
    </source>
</evidence>
<dbReference type="ExpressionAtlas" id="A0A1D6II42">
    <property type="expression patterns" value="baseline and differential"/>
</dbReference>